<proteinExistence type="predicted"/>
<keyword evidence="2" id="KW-1185">Reference proteome</keyword>
<gene>
    <name evidence="1" type="ORF">LIER_27191</name>
</gene>
<dbReference type="Proteomes" id="UP001454036">
    <property type="component" value="Unassembled WGS sequence"/>
</dbReference>
<protein>
    <submittedName>
        <fullName evidence="1">Uncharacterized protein</fullName>
    </submittedName>
</protein>
<accession>A0AAV3RF37</accession>
<comment type="caution">
    <text evidence="1">The sequence shown here is derived from an EMBL/GenBank/DDBJ whole genome shotgun (WGS) entry which is preliminary data.</text>
</comment>
<dbReference type="EMBL" id="BAABME010008685">
    <property type="protein sequence ID" value="GAA0173612.1"/>
    <property type="molecule type" value="Genomic_DNA"/>
</dbReference>
<organism evidence="1 2">
    <name type="scientific">Lithospermum erythrorhizon</name>
    <name type="common">Purple gromwell</name>
    <name type="synonym">Lithospermum officinale var. erythrorhizon</name>
    <dbReference type="NCBI Taxonomy" id="34254"/>
    <lineage>
        <taxon>Eukaryota</taxon>
        <taxon>Viridiplantae</taxon>
        <taxon>Streptophyta</taxon>
        <taxon>Embryophyta</taxon>
        <taxon>Tracheophyta</taxon>
        <taxon>Spermatophyta</taxon>
        <taxon>Magnoliopsida</taxon>
        <taxon>eudicotyledons</taxon>
        <taxon>Gunneridae</taxon>
        <taxon>Pentapetalae</taxon>
        <taxon>asterids</taxon>
        <taxon>lamiids</taxon>
        <taxon>Boraginales</taxon>
        <taxon>Boraginaceae</taxon>
        <taxon>Boraginoideae</taxon>
        <taxon>Lithospermeae</taxon>
        <taxon>Lithospermum</taxon>
    </lineage>
</organism>
<evidence type="ECO:0000313" key="1">
    <source>
        <dbReference type="EMBL" id="GAA0173612.1"/>
    </source>
</evidence>
<dbReference type="AlphaFoldDB" id="A0AAV3RF37"/>
<sequence>MIEYRTKKEIAIIKYKHKISQEDDRSRFRPGEVAGAVSSTLEVAGAKEGRQKLLVKTSRSARRSCCWSRRSSPVEFEVRRSSLVKGGQRRCSNCE</sequence>
<evidence type="ECO:0000313" key="2">
    <source>
        <dbReference type="Proteomes" id="UP001454036"/>
    </source>
</evidence>
<name>A0AAV3RF37_LITER</name>
<reference evidence="1 2" key="1">
    <citation type="submission" date="2024-01" db="EMBL/GenBank/DDBJ databases">
        <title>The complete chloroplast genome sequence of Lithospermum erythrorhizon: insights into the phylogenetic relationship among Boraginaceae species and the maternal lineages of purple gromwells.</title>
        <authorList>
            <person name="Okada T."/>
            <person name="Watanabe K."/>
        </authorList>
    </citation>
    <scope>NUCLEOTIDE SEQUENCE [LARGE SCALE GENOMIC DNA]</scope>
</reference>